<reference evidence="1" key="1">
    <citation type="submission" date="2020-03" db="EMBL/GenBank/DDBJ databases">
        <title>The deep terrestrial virosphere.</title>
        <authorList>
            <person name="Holmfeldt K."/>
            <person name="Nilsson E."/>
            <person name="Simone D."/>
            <person name="Lopez-Fernandez M."/>
            <person name="Wu X."/>
            <person name="de Brujin I."/>
            <person name="Lundin D."/>
            <person name="Andersson A."/>
            <person name="Bertilsson S."/>
            <person name="Dopson M."/>
        </authorList>
    </citation>
    <scope>NUCLEOTIDE SEQUENCE</scope>
    <source>
        <strain evidence="1">TM448B01831</strain>
    </source>
</reference>
<protein>
    <submittedName>
        <fullName evidence="1">Uncharacterized protein</fullName>
    </submittedName>
</protein>
<accession>A0A6M3XTL0</accession>
<name>A0A6M3XTL0_9ZZZZ</name>
<dbReference type="EMBL" id="MT144830">
    <property type="protein sequence ID" value="QJI00124.1"/>
    <property type="molecule type" value="Genomic_DNA"/>
</dbReference>
<organism evidence="1">
    <name type="scientific">viral metagenome</name>
    <dbReference type="NCBI Taxonomy" id="1070528"/>
    <lineage>
        <taxon>unclassified sequences</taxon>
        <taxon>metagenomes</taxon>
        <taxon>organismal metagenomes</taxon>
    </lineage>
</organism>
<sequence>MEKKVSNILLGIAGSEDRFTLKFGWFSFRLKIKPISARQLIAISGEVSQIKDIDKEQEMFPALMEGITDIRYIARVITIATGTRYKKIVTRAILKLPLKDIQTLFAIVQKQSDPSPFFFTILLAKGRMNLLKKPE</sequence>
<proteinExistence type="predicted"/>
<evidence type="ECO:0000313" key="1">
    <source>
        <dbReference type="EMBL" id="QJI00124.1"/>
    </source>
</evidence>
<dbReference type="AlphaFoldDB" id="A0A6M3XTL0"/>
<gene>
    <name evidence="1" type="ORF">TM448B01831_0005</name>
</gene>